<evidence type="ECO:0000256" key="2">
    <source>
        <dbReference type="ARBA" id="ARBA00022679"/>
    </source>
</evidence>
<dbReference type="PANTHER" id="PTHR10949:SF0">
    <property type="entry name" value="LIPOYL SYNTHASE, MITOCHONDRIAL"/>
    <property type="match status" value="1"/>
</dbReference>
<dbReference type="PANTHER" id="PTHR10949">
    <property type="entry name" value="LIPOYL SYNTHASE"/>
    <property type="match status" value="1"/>
</dbReference>
<evidence type="ECO:0000256" key="7">
    <source>
        <dbReference type="ARBA" id="ARBA00047326"/>
    </source>
</evidence>
<dbReference type="InterPro" id="IPR031691">
    <property type="entry name" value="LIAS_N"/>
</dbReference>
<dbReference type="NCBIfam" id="NF004019">
    <property type="entry name" value="PRK05481.1"/>
    <property type="match status" value="1"/>
</dbReference>
<dbReference type="CDD" id="cd01335">
    <property type="entry name" value="Radical_SAM"/>
    <property type="match status" value="1"/>
</dbReference>
<comment type="function">
    <text evidence="8">Catalyzes the radical-mediated insertion of two sulfur atoms into the C-6 and C-8 positions of the octanoyl moiety bound to the lipoyl domains of lipoate-dependent enzymes, thereby converting the octanoylated domains into lipoylated derivatives.</text>
</comment>
<feature type="binding site" evidence="8">
    <location>
        <position position="44"/>
    </location>
    <ligand>
        <name>[4Fe-4S] cluster</name>
        <dbReference type="ChEBI" id="CHEBI:49883"/>
        <label>1</label>
    </ligand>
</feature>
<feature type="binding site" evidence="8">
    <location>
        <position position="72"/>
    </location>
    <ligand>
        <name>[4Fe-4S] cluster</name>
        <dbReference type="ChEBI" id="CHEBI:49883"/>
        <label>2</label>
        <note>4Fe-4S-S-AdoMet</note>
    </ligand>
</feature>
<comment type="pathway">
    <text evidence="8">Protein modification; protein lipoylation via endogenous pathway; protein N(6)-(lipoyl)lysine from octanoyl-[acyl-carrier-protein]: step 2/2.</text>
</comment>
<keyword evidence="3 8" id="KW-0949">S-adenosyl-L-methionine</keyword>
<evidence type="ECO:0000259" key="9">
    <source>
        <dbReference type="PROSITE" id="PS51918"/>
    </source>
</evidence>
<dbReference type="Pfam" id="PF16881">
    <property type="entry name" value="LIAS_N"/>
    <property type="match status" value="1"/>
</dbReference>
<dbReference type="SFLD" id="SFLDS00029">
    <property type="entry name" value="Radical_SAM"/>
    <property type="match status" value="1"/>
</dbReference>
<keyword evidence="1 8" id="KW-0004">4Fe-4S</keyword>
<comment type="cofactor">
    <cofactor evidence="8">
        <name>[4Fe-4S] cluster</name>
        <dbReference type="ChEBI" id="CHEBI:49883"/>
    </cofactor>
    <text evidence="8">Binds 2 [4Fe-4S] clusters per subunit. One cluster is coordinated with 3 cysteines and an exchangeable S-adenosyl-L-methionine.</text>
</comment>
<accession>A0ABX7PX27</accession>
<dbReference type="Gene3D" id="3.20.20.70">
    <property type="entry name" value="Aldolase class I"/>
    <property type="match status" value="1"/>
</dbReference>
<feature type="binding site" evidence="8">
    <location>
        <position position="50"/>
    </location>
    <ligand>
        <name>[4Fe-4S] cluster</name>
        <dbReference type="ChEBI" id="CHEBI:49883"/>
        <label>1</label>
    </ligand>
</feature>
<feature type="binding site" evidence="8">
    <location>
        <position position="65"/>
    </location>
    <ligand>
        <name>[4Fe-4S] cluster</name>
        <dbReference type="ChEBI" id="CHEBI:49883"/>
        <label>2</label>
        <note>4Fe-4S-S-AdoMet</note>
    </ligand>
</feature>
<keyword evidence="4 8" id="KW-0479">Metal-binding</keyword>
<evidence type="ECO:0000256" key="5">
    <source>
        <dbReference type="ARBA" id="ARBA00023004"/>
    </source>
</evidence>
<keyword evidence="11" id="KW-1185">Reference proteome</keyword>
<evidence type="ECO:0000256" key="6">
    <source>
        <dbReference type="ARBA" id="ARBA00023014"/>
    </source>
</evidence>
<dbReference type="Pfam" id="PF04055">
    <property type="entry name" value="Radical_SAM"/>
    <property type="match status" value="1"/>
</dbReference>
<dbReference type="InterPro" id="IPR006638">
    <property type="entry name" value="Elp3/MiaA/NifB-like_rSAM"/>
</dbReference>
<dbReference type="SMART" id="SM00729">
    <property type="entry name" value="Elp3"/>
    <property type="match status" value="1"/>
</dbReference>
<reference evidence="10 11" key="1">
    <citation type="submission" date="2020-12" db="EMBL/GenBank/DDBJ databases">
        <authorList>
            <person name="Awala S.I."/>
            <person name="Gwak J.-H."/>
            <person name="Kim S.-J."/>
            <person name="Rhee S.-K."/>
        </authorList>
    </citation>
    <scope>NUCLEOTIDE SEQUENCE [LARGE SCALE GENOMIC DNA]</scope>
    <source>
        <strain evidence="10 11">IT5</strain>
    </source>
</reference>
<gene>
    <name evidence="8 10" type="primary">lipA</name>
    <name evidence="10" type="ORF">EM20IM_01845</name>
</gene>
<comment type="catalytic activity">
    <reaction evidence="7 8">
        <text>[[Fe-S] cluster scaffold protein carrying a second [4Fe-4S](2+) cluster] + N(6)-octanoyl-L-lysyl-[protein] + 2 oxidized [2Fe-2S]-[ferredoxin] + 2 S-adenosyl-L-methionine + 4 H(+) = [[Fe-S] cluster scaffold protein] + N(6)-[(R)-dihydrolipoyl]-L-lysyl-[protein] + 4 Fe(3+) + 2 hydrogen sulfide + 2 5'-deoxyadenosine + 2 L-methionine + 2 reduced [2Fe-2S]-[ferredoxin]</text>
        <dbReference type="Rhea" id="RHEA:16585"/>
        <dbReference type="Rhea" id="RHEA-COMP:9928"/>
        <dbReference type="Rhea" id="RHEA-COMP:10000"/>
        <dbReference type="Rhea" id="RHEA-COMP:10001"/>
        <dbReference type="Rhea" id="RHEA-COMP:10475"/>
        <dbReference type="Rhea" id="RHEA-COMP:14568"/>
        <dbReference type="Rhea" id="RHEA-COMP:14569"/>
        <dbReference type="ChEBI" id="CHEBI:15378"/>
        <dbReference type="ChEBI" id="CHEBI:17319"/>
        <dbReference type="ChEBI" id="CHEBI:29034"/>
        <dbReference type="ChEBI" id="CHEBI:29919"/>
        <dbReference type="ChEBI" id="CHEBI:33722"/>
        <dbReference type="ChEBI" id="CHEBI:33737"/>
        <dbReference type="ChEBI" id="CHEBI:33738"/>
        <dbReference type="ChEBI" id="CHEBI:57844"/>
        <dbReference type="ChEBI" id="CHEBI:59789"/>
        <dbReference type="ChEBI" id="CHEBI:78809"/>
        <dbReference type="ChEBI" id="CHEBI:83100"/>
        <dbReference type="EC" id="2.8.1.8"/>
    </reaction>
</comment>
<comment type="similarity">
    <text evidence="8">Belongs to the radical SAM superfamily. Lipoyl synthase family.</text>
</comment>
<dbReference type="PIRSF" id="PIRSF005963">
    <property type="entry name" value="Lipoyl_synth"/>
    <property type="match status" value="1"/>
</dbReference>
<dbReference type="SFLD" id="SFLDF00271">
    <property type="entry name" value="lipoyl_synthase"/>
    <property type="match status" value="1"/>
</dbReference>
<dbReference type="SUPFAM" id="SSF102114">
    <property type="entry name" value="Radical SAM enzymes"/>
    <property type="match status" value="1"/>
</dbReference>
<dbReference type="EC" id="2.8.1.8" evidence="8"/>
<protein>
    <recommendedName>
        <fullName evidence="8">Lipoyl synthase</fullName>
        <ecNumber evidence="8">2.8.1.8</ecNumber>
    </recommendedName>
    <alternativeName>
        <fullName evidence="8">Lip-syn</fullName>
        <shortName evidence="8">LS</shortName>
    </alternativeName>
    <alternativeName>
        <fullName evidence="8">Lipoate synthase</fullName>
    </alternativeName>
    <alternativeName>
        <fullName evidence="8">Lipoic acid synthase</fullName>
    </alternativeName>
    <alternativeName>
        <fullName evidence="8">Sulfur insertion protein LipA</fullName>
    </alternativeName>
</protein>
<sequence>MEQPQLDRKPPWLRAKIPGGAAYNEIRGIVRSYNLHTVCESALCPNIGECWSRRTATLMILGDRCTRSCRFCAVTTAKPLPVNYEEPKNVALAIKAMGLKYAVITSVARDDLKDGGAEIWAQTIKEVRALNPETKIEVLIPDFRGNMKSLLTVLEARPDVLNHNVETVPRLQKRVRPQARYERSLEILKRAAQEGFPTKTGLMLGIGETTGEIESTLVDLYGIGVRILTLGQYLRPSKDHLPIDRWVSPEEFNAWKAFALKMGFHHVESGPLVRSSYHADEYIGIGKEVLL</sequence>
<dbReference type="InterPro" id="IPR003698">
    <property type="entry name" value="Lipoyl_synth"/>
</dbReference>
<dbReference type="PROSITE" id="PS51918">
    <property type="entry name" value="RADICAL_SAM"/>
    <property type="match status" value="1"/>
</dbReference>
<dbReference type="RefSeq" id="WP_206847567.1">
    <property type="nucleotide sequence ID" value="NZ_CP065956.1"/>
</dbReference>
<evidence type="ECO:0000256" key="1">
    <source>
        <dbReference type="ARBA" id="ARBA00022485"/>
    </source>
</evidence>
<dbReference type="InterPro" id="IPR058240">
    <property type="entry name" value="rSAM_sf"/>
</dbReference>
<organism evidence="10 11">
    <name type="scientific">Candidatus Methylacidiphilum infernorum</name>
    <dbReference type="NCBI Taxonomy" id="511746"/>
    <lineage>
        <taxon>Bacteria</taxon>
        <taxon>Pseudomonadati</taxon>
        <taxon>Verrucomicrobiota</taxon>
        <taxon>Methylacidiphilae</taxon>
        <taxon>Methylacidiphilales</taxon>
        <taxon>Methylacidiphilaceae</taxon>
        <taxon>Methylacidiphilum (ex Ratnadevi et al. 2023)</taxon>
    </lineage>
</organism>
<keyword evidence="2 8" id="KW-0808">Transferase</keyword>
<dbReference type="GO" id="GO:0016992">
    <property type="term" value="F:lipoate synthase activity"/>
    <property type="evidence" value="ECO:0007669"/>
    <property type="project" value="UniProtKB-EC"/>
</dbReference>
<dbReference type="NCBIfam" id="TIGR00510">
    <property type="entry name" value="lipA"/>
    <property type="match status" value="1"/>
</dbReference>
<dbReference type="Proteomes" id="UP000663088">
    <property type="component" value="Chromosome"/>
</dbReference>
<feature type="domain" description="Radical SAM core" evidence="9">
    <location>
        <begin position="51"/>
        <end position="265"/>
    </location>
</feature>
<name>A0ABX7PX27_9BACT</name>
<feature type="binding site" evidence="8">
    <location>
        <position position="69"/>
    </location>
    <ligand>
        <name>[4Fe-4S] cluster</name>
        <dbReference type="ChEBI" id="CHEBI:49883"/>
        <label>2</label>
        <note>4Fe-4S-S-AdoMet</note>
    </ligand>
</feature>
<keyword evidence="5 8" id="KW-0408">Iron</keyword>
<dbReference type="InterPro" id="IPR007197">
    <property type="entry name" value="rSAM"/>
</dbReference>
<feature type="binding site" evidence="8">
    <location>
        <position position="39"/>
    </location>
    <ligand>
        <name>[4Fe-4S] cluster</name>
        <dbReference type="ChEBI" id="CHEBI:49883"/>
        <label>1</label>
    </ligand>
</feature>
<keyword evidence="6 8" id="KW-0411">Iron-sulfur</keyword>
<evidence type="ECO:0000313" key="10">
    <source>
        <dbReference type="EMBL" id="QSR87116.1"/>
    </source>
</evidence>
<comment type="subcellular location">
    <subcellularLocation>
        <location evidence="8">Cytoplasm</location>
    </subcellularLocation>
</comment>
<evidence type="ECO:0000256" key="3">
    <source>
        <dbReference type="ARBA" id="ARBA00022691"/>
    </source>
</evidence>
<evidence type="ECO:0000313" key="11">
    <source>
        <dbReference type="Proteomes" id="UP000663088"/>
    </source>
</evidence>
<feature type="binding site" evidence="8">
    <location>
        <position position="276"/>
    </location>
    <ligand>
        <name>[4Fe-4S] cluster</name>
        <dbReference type="ChEBI" id="CHEBI:49883"/>
        <label>1</label>
    </ligand>
</feature>
<dbReference type="EMBL" id="CP065956">
    <property type="protein sequence ID" value="QSR87116.1"/>
    <property type="molecule type" value="Genomic_DNA"/>
</dbReference>
<dbReference type="NCBIfam" id="NF009544">
    <property type="entry name" value="PRK12928.1"/>
    <property type="match status" value="1"/>
</dbReference>
<dbReference type="SFLD" id="SFLDG01058">
    <property type="entry name" value="lipoyl_synthase_like"/>
    <property type="match status" value="1"/>
</dbReference>
<dbReference type="InterPro" id="IPR013785">
    <property type="entry name" value="Aldolase_TIM"/>
</dbReference>
<keyword evidence="8" id="KW-0963">Cytoplasm</keyword>
<proteinExistence type="inferred from homology"/>
<dbReference type="HAMAP" id="MF_00206">
    <property type="entry name" value="Lipoyl_synth"/>
    <property type="match status" value="1"/>
</dbReference>
<evidence type="ECO:0000256" key="4">
    <source>
        <dbReference type="ARBA" id="ARBA00022723"/>
    </source>
</evidence>
<evidence type="ECO:0000256" key="8">
    <source>
        <dbReference type="HAMAP-Rule" id="MF_00206"/>
    </source>
</evidence>